<accession>D0MCT5</accession>
<evidence type="ECO:0000313" key="5">
    <source>
        <dbReference type="Proteomes" id="UP000002221"/>
    </source>
</evidence>
<dbReference type="SMART" id="SM00267">
    <property type="entry name" value="GGDEF"/>
    <property type="match status" value="1"/>
</dbReference>
<dbReference type="AlphaFoldDB" id="D0MCT5"/>
<dbReference type="SUPFAM" id="SSF55073">
    <property type="entry name" value="Nucleotide cyclase"/>
    <property type="match status" value="1"/>
</dbReference>
<keyword evidence="5" id="KW-1185">Reference proteome</keyword>
<dbReference type="KEGG" id="rmr:Rmar_0137"/>
<dbReference type="RefSeq" id="WP_012842657.1">
    <property type="nucleotide sequence ID" value="NC_013501.1"/>
</dbReference>
<dbReference type="eggNOG" id="ENOG5030SJM">
    <property type="taxonomic scope" value="Bacteria"/>
</dbReference>
<evidence type="ECO:0000259" key="3">
    <source>
        <dbReference type="SMART" id="SM00267"/>
    </source>
</evidence>
<dbReference type="HOGENOM" id="CLU_640723_0_0_10"/>
<feature type="transmembrane region" description="Helical" evidence="2">
    <location>
        <begin position="27"/>
        <end position="45"/>
    </location>
</feature>
<reference evidence="4 5" key="1">
    <citation type="journal article" date="2009" name="Stand. Genomic Sci.">
        <title>Complete genome sequence of Rhodothermus marinus type strain (R-10).</title>
        <authorList>
            <person name="Nolan M."/>
            <person name="Tindall B.J."/>
            <person name="Pomrenke H."/>
            <person name="Lapidus A."/>
            <person name="Copeland A."/>
            <person name="Glavina Del Rio T."/>
            <person name="Lucas S."/>
            <person name="Chen F."/>
            <person name="Tice H."/>
            <person name="Cheng J.F."/>
            <person name="Saunders E."/>
            <person name="Han C."/>
            <person name="Bruce D."/>
            <person name="Goodwin L."/>
            <person name="Chain P."/>
            <person name="Pitluck S."/>
            <person name="Ovchinikova G."/>
            <person name="Pati A."/>
            <person name="Ivanova N."/>
            <person name="Mavromatis K."/>
            <person name="Chen A."/>
            <person name="Palaniappan K."/>
            <person name="Land M."/>
            <person name="Hauser L."/>
            <person name="Chang Y.J."/>
            <person name="Jeffries C.D."/>
            <person name="Brettin T."/>
            <person name="Goker M."/>
            <person name="Bristow J."/>
            <person name="Eisen J.A."/>
            <person name="Markowitz V."/>
            <person name="Hugenholtz P."/>
            <person name="Kyrpides N.C."/>
            <person name="Klenk H.P."/>
            <person name="Detter J.C."/>
        </authorList>
    </citation>
    <scope>NUCLEOTIDE SEQUENCE [LARGE SCALE GENOMIC DNA]</scope>
    <source>
        <strain evidence="5">ATCC 43812 / DSM 4252 / R-10</strain>
    </source>
</reference>
<dbReference type="Proteomes" id="UP000002221">
    <property type="component" value="Chromosome"/>
</dbReference>
<feature type="compositionally biased region" description="Basic and acidic residues" evidence="1">
    <location>
        <begin position="125"/>
        <end position="135"/>
    </location>
</feature>
<protein>
    <recommendedName>
        <fullName evidence="3">GGDEF domain-containing protein</fullName>
    </recommendedName>
</protein>
<feature type="region of interest" description="Disordered" evidence="1">
    <location>
        <begin position="53"/>
        <end position="142"/>
    </location>
</feature>
<proteinExistence type="predicted"/>
<dbReference type="STRING" id="518766.Rmar_0137"/>
<keyword evidence="2" id="KW-1133">Transmembrane helix</keyword>
<dbReference type="Gene3D" id="3.30.70.270">
    <property type="match status" value="1"/>
</dbReference>
<dbReference type="InterPro" id="IPR029787">
    <property type="entry name" value="Nucleotide_cyclase"/>
</dbReference>
<dbReference type="InterPro" id="IPR043128">
    <property type="entry name" value="Rev_trsase/Diguanyl_cyclase"/>
</dbReference>
<name>D0MCT5_RHOM4</name>
<gene>
    <name evidence="4" type="ordered locus">Rmar_0137</name>
</gene>
<sequence length="439" mass="47645">MIRAMLWLLSLIELLLGFTLSQPWLYVAGAALLLVLVVVALVGWLRRRRRRKTPPVVIPPPPSSPEEELQSLGILEIRPRPRTRPSESPAPETKPETAASGLTPSETASSGPEAPGIPKVAAETPAEKSASRSEEVIPSASEEVRDPVLTPCLDALRAALEAQTVALLVQEDVSLEYRVLGISSVVAGEVPPGWTFTAPVPLLAPSMVDRPVTVREVSGELYEALGYYVETPPRVAEMALSPIPFTREGALYFLVADAPEPGRFDRLSASTLLIEFGRLLATVLELQQPRKAAEARAYRPRREIIAEEMTWARSRGEPLALALVHLNRADAIAAEGPVALAAAEQALKAAIQESAPDQRVERFGELTYGVFYRAPVPEVEAWAARLQAQLAEASGWLEGGVSIGVAMLQERHQTPEQFRADATEALREAYETGTCTILE</sequence>
<organism evidence="4 5">
    <name type="scientific">Rhodothermus marinus (strain ATCC 43812 / DSM 4252 / R-10)</name>
    <name type="common">Rhodothermus obamensis</name>
    <dbReference type="NCBI Taxonomy" id="518766"/>
    <lineage>
        <taxon>Bacteria</taxon>
        <taxon>Pseudomonadati</taxon>
        <taxon>Rhodothermota</taxon>
        <taxon>Rhodothermia</taxon>
        <taxon>Rhodothermales</taxon>
        <taxon>Rhodothermaceae</taxon>
        <taxon>Rhodothermus</taxon>
    </lineage>
</organism>
<evidence type="ECO:0000256" key="2">
    <source>
        <dbReference type="SAM" id="Phobius"/>
    </source>
</evidence>
<keyword evidence="2" id="KW-0812">Transmembrane</keyword>
<dbReference type="EMBL" id="CP001807">
    <property type="protein sequence ID" value="ACY47045.1"/>
    <property type="molecule type" value="Genomic_DNA"/>
</dbReference>
<evidence type="ECO:0000256" key="1">
    <source>
        <dbReference type="SAM" id="MobiDB-lite"/>
    </source>
</evidence>
<feature type="domain" description="GGDEF" evidence="3">
    <location>
        <begin position="290"/>
        <end position="439"/>
    </location>
</feature>
<keyword evidence="2" id="KW-0472">Membrane</keyword>
<feature type="compositionally biased region" description="Polar residues" evidence="1">
    <location>
        <begin position="100"/>
        <end position="110"/>
    </location>
</feature>
<dbReference type="InterPro" id="IPR000160">
    <property type="entry name" value="GGDEF_dom"/>
</dbReference>
<evidence type="ECO:0000313" key="4">
    <source>
        <dbReference type="EMBL" id="ACY47045.1"/>
    </source>
</evidence>